<proteinExistence type="predicted"/>
<reference evidence="1 2" key="1">
    <citation type="journal article" date="2024" name="Int. J. Syst. Evol. Microbiol.">
        <title>Lacrimispora brassicae sp. nov. isolated from fermented cabbage, and proposal of Clostridium indicum Gundawar et al. 2019 and Clostridium methoxybenzovorans Mechichi et al. 1999 as heterotypic synonyms of Lacrimispora amygdalina (Parshina et al. 2003) Haas and Blanchard 2020 and Lacrimispora indolis (McClung and McCoy 1957) Haas and Blanchard 2020, respectively.</title>
        <authorList>
            <person name="Kobayashi H."/>
            <person name="Tanizawa Y."/>
            <person name="Sakamoto M."/>
            <person name="Ohkuma M."/>
            <person name="Tohno M."/>
        </authorList>
    </citation>
    <scope>NUCLEOTIDE SEQUENCE [LARGE SCALE GENOMIC DNA]</scope>
    <source>
        <strain evidence="1 2">DSM 12857</strain>
    </source>
</reference>
<dbReference type="RefSeq" id="WP_346064961.1">
    <property type="nucleotide sequence ID" value="NZ_BRPJ01000030.1"/>
</dbReference>
<gene>
    <name evidence="1" type="ORF">LAD12857_15500</name>
</gene>
<dbReference type="Proteomes" id="UP001419084">
    <property type="component" value="Unassembled WGS sequence"/>
</dbReference>
<evidence type="ECO:0000313" key="2">
    <source>
        <dbReference type="Proteomes" id="UP001419084"/>
    </source>
</evidence>
<dbReference type="EMBL" id="BRPJ01000030">
    <property type="protein sequence ID" value="GLB29627.1"/>
    <property type="molecule type" value="Genomic_DNA"/>
</dbReference>
<comment type="caution">
    <text evidence="1">The sequence shown here is derived from an EMBL/GenBank/DDBJ whole genome shotgun (WGS) entry which is preliminary data.</text>
</comment>
<protein>
    <recommendedName>
        <fullName evidence="3">HEPN domain-containing protein</fullName>
    </recommendedName>
</protein>
<evidence type="ECO:0000313" key="1">
    <source>
        <dbReference type="EMBL" id="GLB29627.1"/>
    </source>
</evidence>
<accession>A0ABQ5M3Z4</accession>
<name>A0ABQ5M3Z4_9FIRM</name>
<organism evidence="1 2">
    <name type="scientific">Lacrimispora amygdalina</name>
    <dbReference type="NCBI Taxonomy" id="253257"/>
    <lineage>
        <taxon>Bacteria</taxon>
        <taxon>Bacillati</taxon>
        <taxon>Bacillota</taxon>
        <taxon>Clostridia</taxon>
        <taxon>Lachnospirales</taxon>
        <taxon>Lachnospiraceae</taxon>
        <taxon>Lacrimispora</taxon>
    </lineage>
</organism>
<keyword evidence="2" id="KW-1185">Reference proteome</keyword>
<evidence type="ECO:0008006" key="3">
    <source>
        <dbReference type="Google" id="ProtNLM"/>
    </source>
</evidence>
<sequence>MKDIFSYNADIEKTAYINWRTYHHQPMYDMVVIADGYMQSALILANKCLDDNIDKKADIVIFPILFSLNHAIELYLKATNWALNILLEKGEKYTGGHDIIQIWNTVKKRSDEYEGNNKERKMQFRAMTLNLKKYLQELQQKIEGDSAKPGMLNMDFSRYPINGEGEYHFYLQTYDNVVVDLDNLVKVFKEIGESLSSIAGDYIEKATFVPD</sequence>